<dbReference type="RefSeq" id="WP_092116706.1">
    <property type="nucleotide sequence ID" value="NZ_FMXO01000002.1"/>
</dbReference>
<organism evidence="2 3">
    <name type="scientific">Desulfonatronum thiosulfatophilum</name>
    <dbReference type="NCBI Taxonomy" id="617002"/>
    <lineage>
        <taxon>Bacteria</taxon>
        <taxon>Pseudomonadati</taxon>
        <taxon>Thermodesulfobacteriota</taxon>
        <taxon>Desulfovibrionia</taxon>
        <taxon>Desulfovibrionales</taxon>
        <taxon>Desulfonatronaceae</taxon>
        <taxon>Desulfonatronum</taxon>
    </lineage>
</organism>
<proteinExistence type="predicted"/>
<dbReference type="InterPro" id="IPR027598">
    <property type="entry name" value="Amphi-Trp_dom"/>
</dbReference>
<dbReference type="AlphaFoldDB" id="A0A1G6AJC2"/>
<sequence>MAEEKFRHESLQDRESIGKYLNALSDGFQNGKLQFSWKDKRLVLEPQSLIKFDIETMKTDGEVKMTLRFRWEQASESSMFVDGPLVIDSQAKG</sequence>
<accession>A0A1G6AJC2</accession>
<gene>
    <name evidence="2" type="ORF">SAMN05660653_00402</name>
</gene>
<dbReference type="Pfam" id="PF20068">
    <property type="entry name" value="Amphi-Trp"/>
    <property type="match status" value="1"/>
</dbReference>
<evidence type="ECO:0000313" key="3">
    <source>
        <dbReference type="Proteomes" id="UP000198771"/>
    </source>
</evidence>
<dbReference type="NCBIfam" id="TIGR04354">
    <property type="entry name" value="amphi-Trp"/>
    <property type="match status" value="1"/>
</dbReference>
<dbReference type="STRING" id="617002.SAMN05660653_00402"/>
<protein>
    <submittedName>
        <fullName evidence="2">Amphi-Trp domain-containing protein</fullName>
    </submittedName>
</protein>
<reference evidence="2 3" key="1">
    <citation type="submission" date="2016-10" db="EMBL/GenBank/DDBJ databases">
        <authorList>
            <person name="de Groot N.N."/>
        </authorList>
    </citation>
    <scope>NUCLEOTIDE SEQUENCE [LARGE SCALE GENOMIC DNA]</scope>
    <source>
        <strain evidence="2 3">ASO4-2</strain>
    </source>
</reference>
<evidence type="ECO:0000259" key="1">
    <source>
        <dbReference type="Pfam" id="PF20068"/>
    </source>
</evidence>
<dbReference type="Proteomes" id="UP000198771">
    <property type="component" value="Unassembled WGS sequence"/>
</dbReference>
<dbReference type="OrthoDB" id="5422838at2"/>
<evidence type="ECO:0000313" key="2">
    <source>
        <dbReference type="EMBL" id="SDB08475.1"/>
    </source>
</evidence>
<name>A0A1G6AJC2_9BACT</name>
<dbReference type="EMBL" id="FMXO01000002">
    <property type="protein sequence ID" value="SDB08475.1"/>
    <property type="molecule type" value="Genomic_DNA"/>
</dbReference>
<feature type="domain" description="Amphi-Trp" evidence="1">
    <location>
        <begin position="3"/>
        <end position="78"/>
    </location>
</feature>
<keyword evidence="3" id="KW-1185">Reference proteome</keyword>